<name>A0ABZ3BRS2_BURPY</name>
<protein>
    <submittedName>
        <fullName evidence="2">Uncharacterized protein</fullName>
    </submittedName>
</protein>
<feature type="region of interest" description="Disordered" evidence="1">
    <location>
        <begin position="1"/>
        <end position="50"/>
    </location>
</feature>
<organism evidence="2 3">
    <name type="scientific">Burkholderia pyrrocinia</name>
    <name type="common">Pseudomonas pyrrocinia</name>
    <dbReference type="NCBI Taxonomy" id="60550"/>
    <lineage>
        <taxon>Bacteria</taxon>
        <taxon>Pseudomonadati</taxon>
        <taxon>Pseudomonadota</taxon>
        <taxon>Betaproteobacteria</taxon>
        <taxon>Burkholderiales</taxon>
        <taxon>Burkholderiaceae</taxon>
        <taxon>Burkholderia</taxon>
        <taxon>Burkholderia cepacia complex</taxon>
    </lineage>
</organism>
<gene>
    <name evidence="2" type="ORF">WN985_32370</name>
</gene>
<dbReference type="EMBL" id="CP150850">
    <property type="protein sequence ID" value="WZW57172.1"/>
    <property type="molecule type" value="Genomic_DNA"/>
</dbReference>
<dbReference type="Proteomes" id="UP001484179">
    <property type="component" value="Chromosome 2"/>
</dbReference>
<sequence length="50" mass="5762">MERDAAQAYRAIHDEQGRHAQESVPGRDSVLKNTARITRHHPLSERRSAR</sequence>
<dbReference type="RefSeq" id="WP_342310873.1">
    <property type="nucleotide sequence ID" value="NZ_CP150850.1"/>
</dbReference>
<reference evidence="2 3" key="1">
    <citation type="submission" date="2024-04" db="EMBL/GenBank/DDBJ databases">
        <title>Biological Control Activity of Plant Growth Promoting Rhizobacteria Burkholderia pyrrocinia BX1 against Tobacco black shank Introduction Tobacco black shank (TBS) caused by the oomycete Phytophthora. nicotianae (P. nicotianae) has become a destructive soil.</title>
        <authorList>
            <person name="Liu X."/>
            <person name="Shu C."/>
        </authorList>
    </citation>
    <scope>NUCLEOTIDE SEQUENCE [LARGE SCALE GENOMIC DNA]</scope>
    <source>
        <strain evidence="2 3">BX1</strain>
    </source>
</reference>
<evidence type="ECO:0000256" key="1">
    <source>
        <dbReference type="SAM" id="MobiDB-lite"/>
    </source>
</evidence>
<accession>A0ABZ3BRS2</accession>
<evidence type="ECO:0000313" key="3">
    <source>
        <dbReference type="Proteomes" id="UP001484179"/>
    </source>
</evidence>
<feature type="compositionally biased region" description="Basic and acidic residues" evidence="1">
    <location>
        <begin position="1"/>
        <end position="21"/>
    </location>
</feature>
<proteinExistence type="predicted"/>
<evidence type="ECO:0000313" key="2">
    <source>
        <dbReference type="EMBL" id="WZW57172.1"/>
    </source>
</evidence>
<keyword evidence="3" id="KW-1185">Reference proteome</keyword>